<dbReference type="Gene3D" id="3.30.470.30">
    <property type="entry name" value="DNA ligase/mRNA capping enzyme"/>
    <property type="match status" value="1"/>
</dbReference>
<evidence type="ECO:0000256" key="6">
    <source>
        <dbReference type="ARBA" id="ARBA00022763"/>
    </source>
</evidence>
<dbReference type="InterPro" id="IPR012340">
    <property type="entry name" value="NA-bd_OB-fold"/>
</dbReference>
<evidence type="ECO:0000256" key="1">
    <source>
        <dbReference type="ARBA" id="ARBA00001968"/>
    </source>
</evidence>
<dbReference type="PROSITE" id="PS00333">
    <property type="entry name" value="DNA_LIGASE_A2"/>
    <property type="match status" value="1"/>
</dbReference>
<organism evidence="9 10">
    <name type="scientific">Salmonella phage vB_SpuP_Spp16</name>
    <dbReference type="NCBI Taxonomy" id="2081603"/>
    <lineage>
        <taxon>Viruses</taxon>
        <taxon>Duplodnaviria</taxon>
        <taxon>Heunggongvirae</taxon>
        <taxon>Uroviricota</taxon>
        <taxon>Caudoviricetes</taxon>
        <taxon>Autographivirales</taxon>
        <taxon>Autonotataviridae</taxon>
        <taxon>Melnykvirinae</taxon>
        <taxon>Panjvirus</taxon>
        <taxon>Panjvirus Spp16</taxon>
    </lineage>
</organism>
<feature type="domain" description="ATP-dependent DNA ligase family profile" evidence="8">
    <location>
        <begin position="146"/>
        <end position="251"/>
    </location>
</feature>
<dbReference type="Pfam" id="PF01068">
    <property type="entry name" value="DNA_ligase_A_M"/>
    <property type="match status" value="1"/>
</dbReference>
<comment type="similarity">
    <text evidence="2">Belongs to the ATP-dependent DNA ligase family.</text>
</comment>
<evidence type="ECO:0000313" key="10">
    <source>
        <dbReference type="Proteomes" id="UP000241381"/>
    </source>
</evidence>
<comment type="cofactor">
    <cofactor evidence="1">
        <name>a divalent metal cation</name>
        <dbReference type="ChEBI" id="CHEBI:60240"/>
    </cofactor>
</comment>
<proteinExistence type="inferred from homology"/>
<evidence type="ECO:0000256" key="3">
    <source>
        <dbReference type="ARBA" id="ARBA00013308"/>
    </source>
</evidence>
<dbReference type="GO" id="GO:0006310">
    <property type="term" value="P:DNA recombination"/>
    <property type="evidence" value="ECO:0007669"/>
    <property type="project" value="InterPro"/>
</dbReference>
<evidence type="ECO:0000256" key="7">
    <source>
        <dbReference type="ARBA" id="ARBA00023204"/>
    </source>
</evidence>
<keyword evidence="10" id="KW-1185">Reference proteome</keyword>
<dbReference type="PANTHER" id="PTHR47810">
    <property type="entry name" value="DNA LIGASE"/>
    <property type="match status" value="1"/>
</dbReference>
<dbReference type="InterPro" id="IPR012310">
    <property type="entry name" value="DNA_ligase_ATP-dep_cent"/>
</dbReference>
<dbReference type="Proteomes" id="UP000241381">
    <property type="component" value="Segment"/>
</dbReference>
<dbReference type="PANTHER" id="PTHR47810:SF1">
    <property type="entry name" value="DNA LIGASE B"/>
    <property type="match status" value="1"/>
</dbReference>
<keyword evidence="7" id="KW-0234">DNA repair</keyword>
<keyword evidence="6" id="KW-0227">DNA damage</keyword>
<dbReference type="InterPro" id="IPR050326">
    <property type="entry name" value="NAD_dep_DNA_ligaseB"/>
</dbReference>
<dbReference type="GO" id="GO:0003910">
    <property type="term" value="F:DNA ligase (ATP) activity"/>
    <property type="evidence" value="ECO:0007669"/>
    <property type="project" value="InterPro"/>
</dbReference>
<dbReference type="GO" id="GO:0005524">
    <property type="term" value="F:ATP binding"/>
    <property type="evidence" value="ECO:0007669"/>
    <property type="project" value="InterPro"/>
</dbReference>
<dbReference type="KEGG" id="vg:54989829"/>
<dbReference type="Gene3D" id="2.40.50.140">
    <property type="entry name" value="Nucleic acid-binding proteins"/>
    <property type="match status" value="1"/>
</dbReference>
<keyword evidence="5" id="KW-0235">DNA replication</keyword>
<evidence type="ECO:0000256" key="2">
    <source>
        <dbReference type="ARBA" id="ARBA00007572"/>
    </source>
</evidence>
<dbReference type="Pfam" id="PF14743">
    <property type="entry name" value="DNA_ligase_OB_2"/>
    <property type="match status" value="1"/>
</dbReference>
<dbReference type="GeneID" id="54989829"/>
<evidence type="ECO:0000256" key="4">
    <source>
        <dbReference type="ARBA" id="ARBA00022598"/>
    </source>
</evidence>
<dbReference type="EMBL" id="MG878892">
    <property type="protein sequence ID" value="AVI05040.1"/>
    <property type="molecule type" value="Genomic_DNA"/>
</dbReference>
<dbReference type="SUPFAM" id="SSF50249">
    <property type="entry name" value="Nucleic acid-binding proteins"/>
    <property type="match status" value="1"/>
</dbReference>
<evidence type="ECO:0000259" key="8">
    <source>
        <dbReference type="PROSITE" id="PS50160"/>
    </source>
</evidence>
<accession>A0A2P9JZS5</accession>
<dbReference type="InterPro" id="IPR029319">
    <property type="entry name" value="DNA_ligase_OB"/>
</dbReference>
<keyword evidence="4 9" id="KW-0436">Ligase</keyword>
<dbReference type="GO" id="GO:0006281">
    <property type="term" value="P:DNA repair"/>
    <property type="evidence" value="ECO:0007669"/>
    <property type="project" value="UniProtKB-KW"/>
</dbReference>
<dbReference type="GO" id="GO:0006260">
    <property type="term" value="P:DNA replication"/>
    <property type="evidence" value="ECO:0007669"/>
    <property type="project" value="UniProtKB-KW"/>
</dbReference>
<reference evidence="9" key="1">
    <citation type="submission" date="2018-01" db="EMBL/GenBank/DDBJ databases">
        <title>Complete genome sequence analysis of a novel Salmonella phage Spp16.</title>
        <authorList>
            <person name="Zhao F."/>
            <person name="Sun H."/>
            <person name="Ren H."/>
            <person name="Tong Y."/>
        </authorList>
    </citation>
    <scope>NUCLEOTIDE SEQUENCE [LARGE SCALE GENOMIC DNA]</scope>
</reference>
<name>A0A2P9JZS5_9CAUD</name>
<dbReference type="InterPro" id="IPR016059">
    <property type="entry name" value="DNA_ligase_ATP-dep_CS"/>
</dbReference>
<dbReference type="PROSITE" id="PS50160">
    <property type="entry name" value="DNA_LIGASE_A3"/>
    <property type="match status" value="1"/>
</dbReference>
<dbReference type="RefSeq" id="YP_009799344.1">
    <property type="nucleotide sequence ID" value="NC_047941.1"/>
</dbReference>
<evidence type="ECO:0000256" key="5">
    <source>
        <dbReference type="ARBA" id="ARBA00022705"/>
    </source>
</evidence>
<sequence>MSLKVMKGVSFSEERLQKWLDEDGVVHVQPKRDEIRCVVNVVLYRDTYDDTQRPYYVTFTSASGKQLYNLDVHSQTFIDLYHAFGVSTFDCGVLINDSFDVTKRVVRSSKEHYNTNGEVYEMLWDKKPTKNKAGILFYASNLTADFWLYDLPLVDKHWYCRLGIMGKIASMYDRVFLPRTVLASNSEQVHQLYDSYIEEGLEGIMIKRRNFQYKYGRSTDWQKMKPVEEKDGVIVGFTEGKGKYAGLIGSVKVDFGDGTFTFVSGMDDSTRKNISKYPQNYLGEVLRVPYMMRDSQGGYRHPRWGGLHEDKVASDVYNAPNEG</sequence>
<evidence type="ECO:0000313" key="9">
    <source>
        <dbReference type="EMBL" id="AVI05040.1"/>
    </source>
</evidence>
<protein>
    <recommendedName>
        <fullName evidence="3">DNA ligase</fullName>
    </recommendedName>
</protein>
<dbReference type="SUPFAM" id="SSF56091">
    <property type="entry name" value="DNA ligase/mRNA capping enzyme, catalytic domain"/>
    <property type="match status" value="1"/>
</dbReference>